<dbReference type="Gene3D" id="3.30.420.40">
    <property type="match status" value="1"/>
</dbReference>
<dbReference type="AlphaFoldDB" id="A0A2P2NZK7"/>
<feature type="chain" id="PRO_5015171309" description="Phosphotransferase" evidence="2">
    <location>
        <begin position="22"/>
        <end position="87"/>
    </location>
</feature>
<dbReference type="GO" id="GO:0005524">
    <property type="term" value="F:ATP binding"/>
    <property type="evidence" value="ECO:0007669"/>
    <property type="project" value="UniProtKB-UniRule"/>
</dbReference>
<keyword evidence="1" id="KW-0547">Nucleotide-binding</keyword>
<feature type="signal peptide" evidence="2">
    <location>
        <begin position="1"/>
        <end position="21"/>
    </location>
</feature>
<sequence length="87" mass="9944">MCLLFCLRCAYKLIFNVVVRSEIGTYYALDLGGTNFRVLRVQLGGRTSLILSQDVKPQPIPQHLIRSTSEVTKKTLQKFCYIFGMLK</sequence>
<dbReference type="GO" id="GO:0004396">
    <property type="term" value="F:hexokinase activity"/>
    <property type="evidence" value="ECO:0007669"/>
    <property type="project" value="UniProtKB-UniRule"/>
</dbReference>
<accession>A0A2P2NZK7</accession>
<dbReference type="SUPFAM" id="SSF53067">
    <property type="entry name" value="Actin-like ATPase domain"/>
    <property type="match status" value="1"/>
</dbReference>
<dbReference type="Pfam" id="PF00349">
    <property type="entry name" value="Hexokinase_1"/>
    <property type="match status" value="1"/>
</dbReference>
<dbReference type="GO" id="GO:0006096">
    <property type="term" value="P:glycolytic process"/>
    <property type="evidence" value="ECO:0007669"/>
    <property type="project" value="UniProtKB-KW"/>
</dbReference>
<organism evidence="4">
    <name type="scientific">Rhizophora mucronata</name>
    <name type="common">Asiatic mangrove</name>
    <dbReference type="NCBI Taxonomy" id="61149"/>
    <lineage>
        <taxon>Eukaryota</taxon>
        <taxon>Viridiplantae</taxon>
        <taxon>Streptophyta</taxon>
        <taxon>Embryophyta</taxon>
        <taxon>Tracheophyta</taxon>
        <taxon>Spermatophyta</taxon>
        <taxon>Magnoliopsida</taxon>
        <taxon>eudicotyledons</taxon>
        <taxon>Gunneridae</taxon>
        <taxon>Pentapetalae</taxon>
        <taxon>rosids</taxon>
        <taxon>fabids</taxon>
        <taxon>Malpighiales</taxon>
        <taxon>Rhizophoraceae</taxon>
        <taxon>Rhizophora</taxon>
    </lineage>
</organism>
<name>A0A2P2NZK7_RHIMU</name>
<evidence type="ECO:0000256" key="1">
    <source>
        <dbReference type="RuleBase" id="RU362007"/>
    </source>
</evidence>
<dbReference type="GO" id="GO:0001678">
    <property type="term" value="P:intracellular glucose homeostasis"/>
    <property type="evidence" value="ECO:0007669"/>
    <property type="project" value="InterPro"/>
</dbReference>
<protein>
    <recommendedName>
        <fullName evidence="1">Phosphotransferase</fullName>
        <ecNumber evidence="1">2.7.1.-</ecNumber>
    </recommendedName>
</protein>
<dbReference type="InterPro" id="IPR043129">
    <property type="entry name" value="ATPase_NBD"/>
</dbReference>
<dbReference type="EMBL" id="GGEC01067355">
    <property type="protein sequence ID" value="MBX47839.1"/>
    <property type="molecule type" value="Transcribed_RNA"/>
</dbReference>
<keyword evidence="1" id="KW-0324">Glycolysis</keyword>
<dbReference type="InterPro" id="IPR022672">
    <property type="entry name" value="Hexokinase_N"/>
</dbReference>
<dbReference type="EC" id="2.7.1.-" evidence="1"/>
<keyword evidence="1" id="KW-0808">Transferase</keyword>
<evidence type="ECO:0000259" key="3">
    <source>
        <dbReference type="Pfam" id="PF00349"/>
    </source>
</evidence>
<evidence type="ECO:0000313" key="4">
    <source>
        <dbReference type="EMBL" id="MBX47839.1"/>
    </source>
</evidence>
<dbReference type="GO" id="GO:0005536">
    <property type="term" value="F:D-glucose binding"/>
    <property type="evidence" value="ECO:0007669"/>
    <property type="project" value="InterPro"/>
</dbReference>
<dbReference type="PANTHER" id="PTHR19443">
    <property type="entry name" value="HEXOKINASE"/>
    <property type="match status" value="1"/>
</dbReference>
<proteinExistence type="inferred from homology"/>
<reference evidence="4" key="1">
    <citation type="submission" date="2018-02" db="EMBL/GenBank/DDBJ databases">
        <title>Rhizophora mucronata_Transcriptome.</title>
        <authorList>
            <person name="Meera S.P."/>
            <person name="Sreeshan A."/>
            <person name="Augustine A."/>
        </authorList>
    </citation>
    <scope>NUCLEOTIDE SEQUENCE</scope>
    <source>
        <tissue evidence="4">Leaf</tissue>
    </source>
</reference>
<keyword evidence="1" id="KW-0418">Kinase</keyword>
<dbReference type="InterPro" id="IPR001312">
    <property type="entry name" value="Hexokinase"/>
</dbReference>
<comment type="similarity">
    <text evidence="1">Belongs to the hexokinase family.</text>
</comment>
<keyword evidence="1" id="KW-0067">ATP-binding</keyword>
<keyword evidence="2" id="KW-0732">Signal</keyword>
<evidence type="ECO:0000256" key="2">
    <source>
        <dbReference type="SAM" id="SignalP"/>
    </source>
</evidence>
<dbReference type="GO" id="GO:0005829">
    <property type="term" value="C:cytosol"/>
    <property type="evidence" value="ECO:0007669"/>
    <property type="project" value="TreeGrafter"/>
</dbReference>
<feature type="domain" description="Hexokinase N-terminal" evidence="3">
    <location>
        <begin position="19"/>
        <end position="70"/>
    </location>
</feature>
<dbReference type="PANTHER" id="PTHR19443:SF6">
    <property type="entry name" value="HEXOKINASE-4"/>
    <property type="match status" value="1"/>
</dbReference>
<dbReference type="GO" id="GO:0005739">
    <property type="term" value="C:mitochondrion"/>
    <property type="evidence" value="ECO:0007669"/>
    <property type="project" value="TreeGrafter"/>
</dbReference>